<keyword evidence="4" id="KW-0804">Transcription</keyword>
<evidence type="ECO:0000256" key="1">
    <source>
        <dbReference type="ARBA" id="ARBA00009437"/>
    </source>
</evidence>
<dbReference type="STRING" id="386301.SAMN05216282_101289"/>
<dbReference type="RefSeq" id="WP_092321286.1">
    <property type="nucleotide sequence ID" value="NZ_FNFU01000001.1"/>
</dbReference>
<dbReference type="EMBL" id="FNFU01000001">
    <property type="protein sequence ID" value="SDJ91921.1"/>
    <property type="molecule type" value="Genomic_DNA"/>
</dbReference>
<organism evidence="6 7">
    <name type="scientific">Cryobacterium psychrotolerans</name>
    <dbReference type="NCBI Taxonomy" id="386301"/>
    <lineage>
        <taxon>Bacteria</taxon>
        <taxon>Bacillati</taxon>
        <taxon>Actinomycetota</taxon>
        <taxon>Actinomycetes</taxon>
        <taxon>Micrococcales</taxon>
        <taxon>Microbacteriaceae</taxon>
        <taxon>Cryobacterium</taxon>
    </lineage>
</organism>
<sequence>MDISLLRLFVAAAEEKHFARAAETLDVSRMTVSASVRALEAELGYPLFDRTAETTTLTDEGVAFLATARREIAAAPAPAPAQAPPVQKAGGKAKASKGKGRTPDVKGQTRPGKRRQSR</sequence>
<keyword evidence="7" id="KW-1185">Reference proteome</keyword>
<accession>A0A1G8XMX2</accession>
<evidence type="ECO:0000256" key="3">
    <source>
        <dbReference type="ARBA" id="ARBA00023125"/>
    </source>
</evidence>
<dbReference type="InterPro" id="IPR000847">
    <property type="entry name" value="LysR_HTH_N"/>
</dbReference>
<dbReference type="Gene3D" id="1.10.10.10">
    <property type="entry name" value="Winged helix-like DNA-binding domain superfamily/Winged helix DNA-binding domain"/>
    <property type="match status" value="1"/>
</dbReference>
<dbReference type="OrthoDB" id="3636008at2"/>
<dbReference type="FunFam" id="1.10.10.10:FF:000001">
    <property type="entry name" value="LysR family transcriptional regulator"/>
    <property type="match status" value="1"/>
</dbReference>
<dbReference type="GO" id="GO:0032993">
    <property type="term" value="C:protein-DNA complex"/>
    <property type="evidence" value="ECO:0007669"/>
    <property type="project" value="TreeGrafter"/>
</dbReference>
<dbReference type="PANTHER" id="PTHR30346">
    <property type="entry name" value="TRANSCRIPTIONAL DUAL REGULATOR HCAR-RELATED"/>
    <property type="match status" value="1"/>
</dbReference>
<dbReference type="PANTHER" id="PTHR30346:SF0">
    <property type="entry name" value="HCA OPERON TRANSCRIPTIONAL ACTIVATOR HCAR"/>
    <property type="match status" value="1"/>
</dbReference>
<dbReference type="Proteomes" id="UP000198701">
    <property type="component" value="Unassembled WGS sequence"/>
</dbReference>
<dbReference type="AlphaFoldDB" id="A0A1G8XMX2"/>
<proteinExistence type="inferred from homology"/>
<dbReference type="GO" id="GO:0003677">
    <property type="term" value="F:DNA binding"/>
    <property type="evidence" value="ECO:0007669"/>
    <property type="project" value="UniProtKB-KW"/>
</dbReference>
<feature type="compositionally biased region" description="Low complexity" evidence="5">
    <location>
        <begin position="84"/>
        <end position="93"/>
    </location>
</feature>
<evidence type="ECO:0000256" key="2">
    <source>
        <dbReference type="ARBA" id="ARBA00023015"/>
    </source>
</evidence>
<comment type="similarity">
    <text evidence="1">Belongs to the LysR transcriptional regulatory family.</text>
</comment>
<keyword evidence="2" id="KW-0805">Transcription regulation</keyword>
<evidence type="ECO:0000256" key="5">
    <source>
        <dbReference type="SAM" id="MobiDB-lite"/>
    </source>
</evidence>
<evidence type="ECO:0000313" key="6">
    <source>
        <dbReference type="EMBL" id="SDJ91921.1"/>
    </source>
</evidence>
<reference evidence="6 7" key="1">
    <citation type="submission" date="2016-10" db="EMBL/GenBank/DDBJ databases">
        <authorList>
            <person name="de Groot N.N."/>
        </authorList>
    </citation>
    <scope>NUCLEOTIDE SEQUENCE [LARGE SCALE GENOMIC DNA]</scope>
    <source>
        <strain evidence="6 7">CGMCC 1.5382</strain>
    </source>
</reference>
<protein>
    <submittedName>
        <fullName evidence="6">Regulatory helix-turn-helix protein, lysR family</fullName>
    </submittedName>
</protein>
<evidence type="ECO:0000256" key="4">
    <source>
        <dbReference type="ARBA" id="ARBA00023163"/>
    </source>
</evidence>
<dbReference type="InterPro" id="IPR036390">
    <property type="entry name" value="WH_DNA-bd_sf"/>
</dbReference>
<evidence type="ECO:0000313" key="7">
    <source>
        <dbReference type="Proteomes" id="UP000198701"/>
    </source>
</evidence>
<feature type="region of interest" description="Disordered" evidence="5">
    <location>
        <begin position="74"/>
        <end position="118"/>
    </location>
</feature>
<dbReference type="Pfam" id="PF00126">
    <property type="entry name" value="HTH_1"/>
    <property type="match status" value="1"/>
</dbReference>
<dbReference type="PROSITE" id="PS50931">
    <property type="entry name" value="HTH_LYSR"/>
    <property type="match status" value="1"/>
</dbReference>
<gene>
    <name evidence="6" type="ORF">SAMN05216282_101289</name>
</gene>
<name>A0A1G8XMX2_9MICO</name>
<dbReference type="GO" id="GO:0003700">
    <property type="term" value="F:DNA-binding transcription factor activity"/>
    <property type="evidence" value="ECO:0007669"/>
    <property type="project" value="InterPro"/>
</dbReference>
<dbReference type="PRINTS" id="PR00039">
    <property type="entry name" value="HTHLYSR"/>
</dbReference>
<dbReference type="SUPFAM" id="SSF46785">
    <property type="entry name" value="Winged helix' DNA-binding domain"/>
    <property type="match status" value="1"/>
</dbReference>
<dbReference type="InterPro" id="IPR036388">
    <property type="entry name" value="WH-like_DNA-bd_sf"/>
</dbReference>
<keyword evidence="3" id="KW-0238">DNA-binding</keyword>